<gene>
    <name evidence="3" type="ORF">M011DRAFT_475773</name>
</gene>
<dbReference type="SUPFAM" id="SSF54506">
    <property type="entry name" value="Diaminopimelate epimerase-like"/>
    <property type="match status" value="2"/>
</dbReference>
<sequence length="429" mass="45869">MSRFVRGTPKLDPVQRWIRGSYWRGGTSRGLILQPKELPRERWTWPPLFAQLMGSPDPYGRQLDGMGAGLSSLSKICLVEPSVAAARNHERASDIDYTFVNMGVKTGTLDVAGNCGNMLSAIGPYAYAAKLLPKHFYQDGEKDVKSSTVTIRNTNTGQLIKSTFSTIGDEPAVLGEESVDGVAGTGASIALEFLNPSGSKTGKLLPTGNAVDDILGYKVSCVDGAIPAVYIRADDIGIDGAIMPTDFEAQTEKLEKLEQIRRAAAVAMGLAKIESEVARSQPKIGLVSKPSTHLVLSGKSIASSEVDLVVRFISDGQPHRAIPLTAALTTALAAKLPSVVQQAAGSVPVTEGVLTIGHASGRIPVKAKFEGDAGKEHSATVFRTAKRIFEGRLYYNGYLGQEDNNHVGPNQDEPLGATFVEEMRNNEFS</sequence>
<comment type="similarity">
    <text evidence="1">Belongs to the PrpF family.</text>
</comment>
<reference evidence="3" key="1">
    <citation type="journal article" date="2020" name="Stud. Mycol.">
        <title>101 Dothideomycetes genomes: a test case for predicting lifestyles and emergence of pathogens.</title>
        <authorList>
            <person name="Haridas S."/>
            <person name="Albert R."/>
            <person name="Binder M."/>
            <person name="Bloem J."/>
            <person name="Labutti K."/>
            <person name="Salamov A."/>
            <person name="Andreopoulos B."/>
            <person name="Baker S."/>
            <person name="Barry K."/>
            <person name="Bills G."/>
            <person name="Bluhm B."/>
            <person name="Cannon C."/>
            <person name="Castanera R."/>
            <person name="Culley D."/>
            <person name="Daum C."/>
            <person name="Ezra D."/>
            <person name="Gonzalez J."/>
            <person name="Henrissat B."/>
            <person name="Kuo A."/>
            <person name="Liang C."/>
            <person name="Lipzen A."/>
            <person name="Lutzoni F."/>
            <person name="Magnuson J."/>
            <person name="Mondo S."/>
            <person name="Nolan M."/>
            <person name="Ohm R."/>
            <person name="Pangilinan J."/>
            <person name="Park H.-J."/>
            <person name="Ramirez L."/>
            <person name="Alfaro M."/>
            <person name="Sun H."/>
            <person name="Tritt A."/>
            <person name="Yoshinaga Y."/>
            <person name="Zwiers L.-H."/>
            <person name="Turgeon B."/>
            <person name="Goodwin S."/>
            <person name="Spatafora J."/>
            <person name="Crous P."/>
            <person name="Grigoriev I."/>
        </authorList>
    </citation>
    <scope>NUCLEOTIDE SEQUENCE</scope>
    <source>
        <strain evidence="3">CBS 119925</strain>
    </source>
</reference>
<dbReference type="Proteomes" id="UP000799440">
    <property type="component" value="Unassembled WGS sequence"/>
</dbReference>
<dbReference type="EMBL" id="MU006567">
    <property type="protein sequence ID" value="KAF2749022.1"/>
    <property type="molecule type" value="Genomic_DNA"/>
</dbReference>
<protein>
    <submittedName>
        <fullName evidence="3">DUF453-domain-containing protein</fullName>
    </submittedName>
</protein>
<proteinExistence type="inferred from homology"/>
<dbReference type="Gene3D" id="3.10.310.10">
    <property type="entry name" value="Diaminopimelate Epimerase, Chain A, domain 1"/>
    <property type="match status" value="2"/>
</dbReference>
<evidence type="ECO:0000256" key="2">
    <source>
        <dbReference type="ARBA" id="ARBA00023235"/>
    </source>
</evidence>
<dbReference type="InterPro" id="IPR007400">
    <property type="entry name" value="PrpF-like"/>
</dbReference>
<keyword evidence="2" id="KW-0413">Isomerase</keyword>
<dbReference type="GO" id="GO:0016853">
    <property type="term" value="F:isomerase activity"/>
    <property type="evidence" value="ECO:0007669"/>
    <property type="project" value="UniProtKB-KW"/>
</dbReference>
<keyword evidence="4" id="KW-1185">Reference proteome</keyword>
<accession>A0A6A6VEG9</accession>
<evidence type="ECO:0000256" key="1">
    <source>
        <dbReference type="ARBA" id="ARBA00007673"/>
    </source>
</evidence>
<dbReference type="AlphaFoldDB" id="A0A6A6VEG9"/>
<organism evidence="3 4">
    <name type="scientific">Sporormia fimetaria CBS 119925</name>
    <dbReference type="NCBI Taxonomy" id="1340428"/>
    <lineage>
        <taxon>Eukaryota</taxon>
        <taxon>Fungi</taxon>
        <taxon>Dikarya</taxon>
        <taxon>Ascomycota</taxon>
        <taxon>Pezizomycotina</taxon>
        <taxon>Dothideomycetes</taxon>
        <taxon>Pleosporomycetidae</taxon>
        <taxon>Pleosporales</taxon>
        <taxon>Sporormiaceae</taxon>
        <taxon>Sporormia</taxon>
    </lineage>
</organism>
<evidence type="ECO:0000313" key="3">
    <source>
        <dbReference type="EMBL" id="KAF2749022.1"/>
    </source>
</evidence>
<dbReference type="PANTHER" id="PTHR43709:SF2">
    <property type="entry name" value="DUF453 DOMAIN PROTEIN (AFU_ORTHOLOGUE AFUA_6G00360)"/>
    <property type="match status" value="1"/>
</dbReference>
<dbReference type="PANTHER" id="PTHR43709">
    <property type="entry name" value="ACONITATE ISOMERASE-RELATED"/>
    <property type="match status" value="1"/>
</dbReference>
<dbReference type="Pfam" id="PF04303">
    <property type="entry name" value="PrpF"/>
    <property type="match status" value="1"/>
</dbReference>
<evidence type="ECO:0000313" key="4">
    <source>
        <dbReference type="Proteomes" id="UP000799440"/>
    </source>
</evidence>
<name>A0A6A6VEG9_9PLEO</name>
<dbReference type="OrthoDB" id="10267539at2759"/>